<dbReference type="EMBL" id="AYYD01001216">
    <property type="protein sequence ID" value="ETK08108.1"/>
    <property type="molecule type" value="Genomic_DNA"/>
</dbReference>
<accession>W2CM72</accession>
<evidence type="ECO:0000313" key="2">
    <source>
        <dbReference type="Proteomes" id="UP000018874"/>
    </source>
</evidence>
<protein>
    <submittedName>
        <fullName evidence="1">Uncharacterized protein</fullName>
    </submittedName>
</protein>
<dbReference type="Proteomes" id="UP000018874">
    <property type="component" value="Unassembled WGS sequence"/>
</dbReference>
<sequence length="29" mass="3617">MNQDEHLFLAHLKIQYNMKHDIISNFEMR</sequence>
<dbReference type="AlphaFoldDB" id="W2CM72"/>
<reference evidence="1 2" key="1">
    <citation type="submission" date="2013-11" db="EMBL/GenBank/DDBJ databases">
        <title>Single cell genomics of uncultured Tannerella BU063 (oral taxon 286).</title>
        <authorList>
            <person name="Beall C.J."/>
            <person name="Campbell A.G."/>
            <person name="Griffen A.L."/>
            <person name="Podar M."/>
            <person name="Leys E.J."/>
        </authorList>
    </citation>
    <scope>NUCLEOTIDE SEQUENCE [LARGE SCALE GENOMIC DNA]</scope>
    <source>
        <strain evidence="1">Cell 6/7/9</strain>
    </source>
</reference>
<keyword evidence="2" id="KW-1185">Reference proteome</keyword>
<organism evidence="1 2">
    <name type="scientific">Tannerella sp. oral taxon BU063 isolate Cell 6/7/9</name>
    <dbReference type="NCBI Taxonomy" id="1411021"/>
    <lineage>
        <taxon>Bacteria</taxon>
        <taxon>Pseudomonadati</taxon>
        <taxon>Bacteroidota</taxon>
        <taxon>Bacteroidia</taxon>
        <taxon>Bacteroidales</taxon>
        <taxon>Tannerellaceae</taxon>
        <taxon>Tannerella</taxon>
    </lineage>
</organism>
<comment type="caution">
    <text evidence="1">The sequence shown here is derived from an EMBL/GenBank/DDBJ whole genome shotgun (WGS) entry which is preliminary data.</text>
</comment>
<name>W2CM72_9BACT</name>
<gene>
    <name evidence="1" type="ORF">T231_14425</name>
</gene>
<proteinExistence type="predicted"/>
<evidence type="ECO:0000313" key="1">
    <source>
        <dbReference type="EMBL" id="ETK08108.1"/>
    </source>
</evidence>